<dbReference type="Proteomes" id="UP000038045">
    <property type="component" value="Unplaced"/>
</dbReference>
<feature type="transmembrane region" description="Helical" evidence="8">
    <location>
        <begin position="27"/>
        <end position="47"/>
    </location>
</feature>
<dbReference type="PANTHER" id="PTHR10796">
    <property type="entry name" value="PATCHED-RELATED"/>
    <property type="match status" value="1"/>
</dbReference>
<dbReference type="GO" id="GO:0006897">
    <property type="term" value="P:endocytosis"/>
    <property type="evidence" value="ECO:0007669"/>
    <property type="project" value="TreeGrafter"/>
</dbReference>
<organism evidence="10 11">
    <name type="scientific">Parastrongyloides trichosuri</name>
    <name type="common">Possum-specific nematode worm</name>
    <dbReference type="NCBI Taxonomy" id="131310"/>
    <lineage>
        <taxon>Eukaryota</taxon>
        <taxon>Metazoa</taxon>
        <taxon>Ecdysozoa</taxon>
        <taxon>Nematoda</taxon>
        <taxon>Chromadorea</taxon>
        <taxon>Rhabditida</taxon>
        <taxon>Tylenchina</taxon>
        <taxon>Panagrolaimomorpha</taxon>
        <taxon>Strongyloidoidea</taxon>
        <taxon>Strongyloididae</taxon>
        <taxon>Parastrongyloides</taxon>
    </lineage>
</organism>
<dbReference type="AlphaFoldDB" id="A0A0N4ZMI8"/>
<reference evidence="11" key="1">
    <citation type="submission" date="2017-02" db="UniProtKB">
        <authorList>
            <consortium name="WormBaseParasite"/>
        </authorList>
    </citation>
    <scope>IDENTIFICATION</scope>
</reference>
<evidence type="ECO:0000256" key="4">
    <source>
        <dbReference type="ARBA" id="ARBA00022692"/>
    </source>
</evidence>
<dbReference type="GO" id="GO:0018996">
    <property type="term" value="P:molting cycle, collagen and cuticulin-based cuticle"/>
    <property type="evidence" value="ECO:0007669"/>
    <property type="project" value="TreeGrafter"/>
</dbReference>
<sequence>MPSYDCIERPLAIFFHNYGIFISKHPYPFVIFPIILTLTMSMGFFHLNSISDAIYLFTPSDAPSKMERQIIHDLWPLSNDNYVPGRAVTTSREIQLIVTTKDDGNILESHYAESIYRLDMFIQNRIKVNYKNEIYKYDDLCLMYRKQGCPGNKHIQLISSLYNHGINVTYPTVRLGDKSGYIGNALGGVMITKGGNNTKVIASAKAWMMLYQLKFYPSNMSYISGMWEKELEYELFHYPEDPFIQFTLFHSQTLAEELRRNANSLVPRFVLSFVLCAIFSMISSITFIKGTFYIDWVLSKPIVAILGVANAGFGIATAIGSLNLVGMYFSDIVGVMPFLIVAVGIDNMFLMLASIRRTSRSLSKEERMGECMSEAAVSMLITSFTDSLSFGVGALTTIPAVNIFCIYTCVAISMTFIYGITFFAGILAISIDMESKNKHSVLFINTQIYDNKKIQGFFTRLFLLGSHNDEHHEIDPSFKFVTSHGDIVEDSLPAHFFRKYFGPILMTTTVKIFVVIWYIIYLSFAAYGCSNLKEGLEPVNLLVEDSYAIPHYRNLEKYFWHYGGTVQVVVNNPPDLRNPRERHNLKIMIHDIANTKHTIGDESVQFWMNEMERYYATEADTKINDNYFYNFVQHFMAAKSNEYWPEDIKWGKDENGTLKITAFRFIVGLRNIVTSIEQTDATLTLREIASKYEKYNVTTFMPIWLFTDQYSLVVPNTVQNTMIAMVMMFCIAIFLIPQPICAVWVTFAIASMDFGVIGFMTLWGVNLDAISMITIIMSIGFSVDYSAHITYGYVVSKEKTSTDKIIDALAALGWPLIQGGFSTILAVIVLADVPAYMIVTFFKTVFLAISIGLLHGLIFLPVVLSLCVRGCCIIQNKDDNNKLSFELSNNHSLDNSFNDITKKEPSTIDIIYNNRKVNYTNDSFQLEKY</sequence>
<keyword evidence="7" id="KW-0325">Glycoprotein</keyword>
<feature type="transmembrane region" description="Helical" evidence="8">
    <location>
        <begin position="269"/>
        <end position="290"/>
    </location>
</feature>
<keyword evidence="3" id="KW-1003">Cell membrane</keyword>
<dbReference type="FunFam" id="1.20.1640.10:FF:000013">
    <property type="entry name" value="PaTched Related family"/>
    <property type="match status" value="1"/>
</dbReference>
<dbReference type="InterPro" id="IPR003392">
    <property type="entry name" value="PTHD_SSD"/>
</dbReference>
<feature type="domain" description="SSD" evidence="9">
    <location>
        <begin position="757"/>
        <end position="866"/>
    </location>
</feature>
<keyword evidence="10" id="KW-1185">Reference proteome</keyword>
<comment type="subcellular location">
    <subcellularLocation>
        <location evidence="1">Cell membrane</location>
        <topology evidence="1">Multi-pass membrane protein</topology>
    </subcellularLocation>
</comment>
<feature type="transmembrane region" description="Helical" evidence="8">
    <location>
        <begin position="302"/>
        <end position="329"/>
    </location>
</feature>
<name>A0A0N4ZMI8_PARTI</name>
<feature type="transmembrane region" description="Helical" evidence="8">
    <location>
        <begin position="816"/>
        <end position="839"/>
    </location>
</feature>
<feature type="transmembrane region" description="Helical" evidence="8">
    <location>
        <begin position="845"/>
        <end position="868"/>
    </location>
</feature>
<dbReference type="GO" id="GO:0030659">
    <property type="term" value="C:cytoplasmic vesicle membrane"/>
    <property type="evidence" value="ECO:0007669"/>
    <property type="project" value="TreeGrafter"/>
</dbReference>
<dbReference type="Gene3D" id="1.20.1640.10">
    <property type="entry name" value="Multidrug efflux transporter AcrB transmembrane domain"/>
    <property type="match status" value="2"/>
</dbReference>
<dbReference type="InterPro" id="IPR000731">
    <property type="entry name" value="SSD"/>
</dbReference>
<evidence type="ECO:0000256" key="8">
    <source>
        <dbReference type="SAM" id="Phobius"/>
    </source>
</evidence>
<dbReference type="Pfam" id="PF02460">
    <property type="entry name" value="Patched"/>
    <property type="match status" value="1"/>
</dbReference>
<evidence type="ECO:0000256" key="3">
    <source>
        <dbReference type="ARBA" id="ARBA00022475"/>
    </source>
</evidence>
<comment type="similarity">
    <text evidence="2">Belongs to the patched family.</text>
</comment>
<evidence type="ECO:0000313" key="10">
    <source>
        <dbReference type="Proteomes" id="UP000038045"/>
    </source>
</evidence>
<feature type="transmembrane region" description="Helical" evidence="8">
    <location>
        <begin position="769"/>
        <end position="795"/>
    </location>
</feature>
<protein>
    <submittedName>
        <fullName evidence="11">SSD domain-containing protein</fullName>
    </submittedName>
</protein>
<dbReference type="PANTHER" id="PTHR10796:SF192">
    <property type="entry name" value="SSD DOMAIN-CONTAINING PROTEIN"/>
    <property type="match status" value="1"/>
</dbReference>
<feature type="transmembrane region" description="Helical" evidence="8">
    <location>
        <begin position="500"/>
        <end position="524"/>
    </location>
</feature>
<keyword evidence="5 8" id="KW-1133">Transmembrane helix</keyword>
<evidence type="ECO:0000256" key="7">
    <source>
        <dbReference type="ARBA" id="ARBA00023180"/>
    </source>
</evidence>
<evidence type="ECO:0000256" key="2">
    <source>
        <dbReference type="ARBA" id="ARBA00005585"/>
    </source>
</evidence>
<proteinExistence type="inferred from homology"/>
<keyword evidence="6 8" id="KW-0472">Membrane</keyword>
<keyword evidence="4 8" id="KW-0812">Transmembrane</keyword>
<accession>A0A0N4ZMI8</accession>
<feature type="transmembrane region" description="Helical" evidence="8">
    <location>
        <begin position="401"/>
        <end position="429"/>
    </location>
</feature>
<evidence type="ECO:0000256" key="1">
    <source>
        <dbReference type="ARBA" id="ARBA00004651"/>
    </source>
</evidence>
<evidence type="ECO:0000259" key="9">
    <source>
        <dbReference type="PROSITE" id="PS50156"/>
    </source>
</evidence>
<dbReference type="GO" id="GO:0005886">
    <property type="term" value="C:plasma membrane"/>
    <property type="evidence" value="ECO:0007669"/>
    <property type="project" value="UniProtKB-SubCell"/>
</dbReference>
<evidence type="ECO:0000256" key="5">
    <source>
        <dbReference type="ARBA" id="ARBA00022989"/>
    </source>
</evidence>
<dbReference type="SUPFAM" id="SSF82866">
    <property type="entry name" value="Multidrug efflux transporter AcrB transmembrane domain"/>
    <property type="match status" value="2"/>
</dbReference>
<dbReference type="InterPro" id="IPR051697">
    <property type="entry name" value="Patched_domain-protein"/>
</dbReference>
<feature type="domain" description="SSD" evidence="9">
    <location>
        <begin position="272"/>
        <end position="429"/>
    </location>
</feature>
<evidence type="ECO:0000313" key="11">
    <source>
        <dbReference type="WBParaSite" id="PTRK_0000975600.1"/>
    </source>
</evidence>
<dbReference type="WBParaSite" id="PTRK_0000975600.1">
    <property type="protein sequence ID" value="PTRK_0000975600.1"/>
    <property type="gene ID" value="PTRK_0000975600"/>
</dbReference>
<evidence type="ECO:0000256" key="6">
    <source>
        <dbReference type="ARBA" id="ARBA00023136"/>
    </source>
</evidence>
<feature type="transmembrane region" description="Helical" evidence="8">
    <location>
        <begin position="335"/>
        <end position="355"/>
    </location>
</feature>
<dbReference type="PROSITE" id="PS50156">
    <property type="entry name" value="SSD"/>
    <property type="match status" value="2"/>
</dbReference>